<reference evidence="3" key="1">
    <citation type="submission" date="2020-02" db="EMBL/GenBank/DDBJ databases">
        <authorList>
            <person name="Meier V. D."/>
        </authorList>
    </citation>
    <scope>NUCLEOTIDE SEQUENCE</scope>
    <source>
        <strain evidence="3">AVDCRST_MAG49</strain>
    </source>
</reference>
<gene>
    <name evidence="3" type="ORF">AVDCRST_MAG49-2371</name>
</gene>
<organism evidence="3">
    <name type="scientific">uncultured Thermomicrobiales bacterium</name>
    <dbReference type="NCBI Taxonomy" id="1645740"/>
    <lineage>
        <taxon>Bacteria</taxon>
        <taxon>Pseudomonadati</taxon>
        <taxon>Thermomicrobiota</taxon>
        <taxon>Thermomicrobia</taxon>
        <taxon>Thermomicrobiales</taxon>
        <taxon>environmental samples</taxon>
    </lineage>
</organism>
<feature type="transmembrane region" description="Helical" evidence="2">
    <location>
        <begin position="41"/>
        <end position="63"/>
    </location>
</feature>
<protein>
    <submittedName>
        <fullName evidence="3">Uncharacterized protein</fullName>
    </submittedName>
</protein>
<dbReference type="EMBL" id="CADCWG010000156">
    <property type="protein sequence ID" value="CAA9558877.1"/>
    <property type="molecule type" value="Genomic_DNA"/>
</dbReference>
<sequence length="102" mass="10122">MGAAPRRSVEGTAPVVGPPGAFPEHEATGAEEWLPGAWTTLAWNVLGLGLSFAGIVAYAAVYTETNGGGSVAAEGAALGAALGVTLLITAGLMVAHELIHGR</sequence>
<keyword evidence="2" id="KW-0812">Transmembrane</keyword>
<evidence type="ECO:0000256" key="2">
    <source>
        <dbReference type="SAM" id="Phobius"/>
    </source>
</evidence>
<evidence type="ECO:0000313" key="3">
    <source>
        <dbReference type="EMBL" id="CAA9558877.1"/>
    </source>
</evidence>
<feature type="transmembrane region" description="Helical" evidence="2">
    <location>
        <begin position="75"/>
        <end position="95"/>
    </location>
</feature>
<evidence type="ECO:0000256" key="1">
    <source>
        <dbReference type="SAM" id="MobiDB-lite"/>
    </source>
</evidence>
<keyword evidence="2" id="KW-1133">Transmembrane helix</keyword>
<proteinExistence type="predicted"/>
<name>A0A6J4USV1_9BACT</name>
<dbReference type="AlphaFoldDB" id="A0A6J4USV1"/>
<accession>A0A6J4USV1</accession>
<keyword evidence="2" id="KW-0472">Membrane</keyword>
<feature type="region of interest" description="Disordered" evidence="1">
    <location>
        <begin position="1"/>
        <end position="26"/>
    </location>
</feature>